<keyword evidence="8" id="KW-1185">Reference proteome</keyword>
<evidence type="ECO:0000256" key="3">
    <source>
        <dbReference type="PIRSR" id="PIRSR613078-2"/>
    </source>
</evidence>
<dbReference type="GO" id="GO:0004331">
    <property type="term" value="F:fructose-2,6-bisphosphate 2-phosphatase activity"/>
    <property type="evidence" value="ECO:0007669"/>
    <property type="project" value="TreeGrafter"/>
</dbReference>
<dbReference type="AlphaFoldDB" id="A0A242K6W8"/>
<dbReference type="CDD" id="cd07067">
    <property type="entry name" value="HP_PGM_like"/>
    <property type="match status" value="1"/>
</dbReference>
<evidence type="ECO:0008006" key="9">
    <source>
        <dbReference type="Google" id="ProtNLM"/>
    </source>
</evidence>
<feature type="chain" id="PRO_5038945557" description="Phosphoglycerate mutase" evidence="5">
    <location>
        <begin position="21"/>
        <end position="268"/>
    </location>
</feature>
<dbReference type="InterPro" id="IPR051695">
    <property type="entry name" value="Phosphoglycerate_Mutase"/>
</dbReference>
<feature type="signal peptide" evidence="5">
    <location>
        <begin position="1"/>
        <end position="20"/>
    </location>
</feature>
<reference evidence="6" key="1">
    <citation type="submission" date="2017-05" db="EMBL/GenBank/DDBJ databases">
        <title>The Genome Sequence of Enterococcus sp. 9E7_DIV0242.</title>
        <authorList>
            <consortium name="The Broad Institute Genomics Platform"/>
            <consortium name="The Broad Institute Genomic Center for Infectious Diseases"/>
            <person name="Earl A."/>
            <person name="Manson A."/>
            <person name="Schwartman J."/>
            <person name="Gilmore M."/>
            <person name="Abouelleil A."/>
            <person name="Cao P."/>
            <person name="Chapman S."/>
            <person name="Cusick C."/>
            <person name="Shea T."/>
            <person name="Young S."/>
            <person name="Neafsey D."/>
            <person name="Nusbaum C."/>
            <person name="Birren B."/>
        </authorList>
    </citation>
    <scope>NUCLEOTIDE SEQUENCE [LARGE SCALE GENOMIC DNA]</scope>
    <source>
        <strain evidence="6">9E7_DIV0242</strain>
    </source>
</reference>
<feature type="active site" description="Proton donor/acceptor" evidence="2">
    <location>
        <position position="124"/>
    </location>
</feature>
<reference evidence="7" key="3">
    <citation type="submission" date="2024-03" db="EMBL/GenBank/DDBJ databases">
        <title>The Genome Sequence of Enterococcus sp. DIV0242b.</title>
        <authorList>
            <consortium name="The Broad Institute Genomics Platform"/>
            <consortium name="The Broad Institute Microbial Omics Core"/>
            <consortium name="The Broad Institute Genomic Center for Infectious Diseases"/>
            <person name="Earl A."/>
            <person name="Manson A."/>
            <person name="Gilmore M."/>
            <person name="Schwartman J."/>
            <person name="Shea T."/>
            <person name="Abouelleil A."/>
            <person name="Cao P."/>
            <person name="Chapman S."/>
            <person name="Cusick C."/>
            <person name="Young S."/>
            <person name="Neafsey D."/>
            <person name="Nusbaum C."/>
            <person name="Birren B."/>
        </authorList>
    </citation>
    <scope>NUCLEOTIDE SEQUENCE</scope>
    <source>
        <strain evidence="7">9E7_DIV0242</strain>
    </source>
</reference>
<dbReference type="SUPFAM" id="SSF53254">
    <property type="entry name" value="Phosphoglycerate mutase-like"/>
    <property type="match status" value="1"/>
</dbReference>
<accession>A0A242K6W8</accession>
<dbReference type="PANTHER" id="PTHR46517">
    <property type="entry name" value="FRUCTOSE-2,6-BISPHOSPHATASE TIGAR"/>
    <property type="match status" value="1"/>
</dbReference>
<proteinExistence type="predicted"/>
<feature type="active site" description="Tele-phosphohistidine intermediate" evidence="2">
    <location>
        <position position="47"/>
    </location>
</feature>
<dbReference type="Proteomes" id="UP000195141">
    <property type="component" value="Chromosome"/>
</dbReference>
<dbReference type="EMBL" id="NGMM01000003">
    <property type="protein sequence ID" value="OTP16061.1"/>
    <property type="molecule type" value="Genomic_DNA"/>
</dbReference>
<dbReference type="Gene3D" id="3.40.50.1240">
    <property type="entry name" value="Phosphoglycerate mutase-like"/>
    <property type="match status" value="1"/>
</dbReference>
<gene>
    <name evidence="6" type="ORF">A5888_002275</name>
    <name evidence="7" type="ORF">A5888_004154</name>
</gene>
<evidence type="ECO:0000256" key="2">
    <source>
        <dbReference type="PIRSR" id="PIRSR613078-1"/>
    </source>
</evidence>
<reference evidence="7" key="2">
    <citation type="submission" date="2017-05" db="EMBL/GenBank/DDBJ databases">
        <authorList>
            <consortium name="The Broad Institute Genomics Platform"/>
            <consortium name="The Broad Institute Genomic Center for Infectious Diseases"/>
            <person name="Earl A."/>
            <person name="Manson A."/>
            <person name="Schwartman J."/>
            <person name="Gilmore M."/>
            <person name="Abouelleil A."/>
            <person name="Cao P."/>
            <person name="Chapman S."/>
            <person name="Cusick C."/>
            <person name="Shea T."/>
            <person name="Young S."/>
            <person name="Neafsey D."/>
            <person name="Nusbaum C."/>
            <person name="Birren B."/>
        </authorList>
    </citation>
    <scope>NUCLEOTIDE SEQUENCE</scope>
    <source>
        <strain evidence="7">9E7_DIV0242</strain>
    </source>
</reference>
<dbReference type="GO" id="GO:0045820">
    <property type="term" value="P:negative regulation of glycolytic process"/>
    <property type="evidence" value="ECO:0007669"/>
    <property type="project" value="TreeGrafter"/>
</dbReference>
<feature type="binding site" evidence="3">
    <location>
        <begin position="46"/>
        <end position="53"/>
    </location>
    <ligand>
        <name>substrate</name>
    </ligand>
</feature>
<protein>
    <recommendedName>
        <fullName evidence="9">Phosphoglycerate mutase</fullName>
    </recommendedName>
</protein>
<evidence type="ECO:0000313" key="7">
    <source>
        <dbReference type="EMBL" id="WYJ92381.1"/>
    </source>
</evidence>
<dbReference type="InterPro" id="IPR001345">
    <property type="entry name" value="PG/BPGM_mutase_AS"/>
</dbReference>
<evidence type="ECO:0000256" key="5">
    <source>
        <dbReference type="SAM" id="SignalP"/>
    </source>
</evidence>
<dbReference type="PROSITE" id="PS00175">
    <property type="entry name" value="PG_MUTASE"/>
    <property type="match status" value="1"/>
</dbReference>
<evidence type="ECO:0000256" key="1">
    <source>
        <dbReference type="ARBA" id="ARBA00022801"/>
    </source>
</evidence>
<dbReference type="Pfam" id="PF00300">
    <property type="entry name" value="His_Phos_1"/>
    <property type="match status" value="2"/>
</dbReference>
<sequence length="268" mass="29571">MKMKKKRLVVSMIAALVVFAGCGKANDQAEPAATEKNEEVTIYLTRHGETMFNVLGKVQGWSDTPLTEEGEQVAIDLGKGLKGEITFDSAYSSDLKRAYDTGVAVLNGIGQEDIDVQQLEGLRESSCGQFEGELLKTVGDTQVAQTEYKDYEAYEKAIRKEGEDNWSWFANAHYHADQSGFAEKPETVKKRMKEAITEIAEEQSKNGGGNVLVVSHGMSINIMLSDMTDKYTGESLKNASVTKIHYKDGQLDVESIGDMSYLDKAEKE</sequence>
<dbReference type="InterPro" id="IPR029033">
    <property type="entry name" value="His_PPase_superfam"/>
</dbReference>
<dbReference type="GO" id="GO:0005829">
    <property type="term" value="C:cytosol"/>
    <property type="evidence" value="ECO:0007669"/>
    <property type="project" value="TreeGrafter"/>
</dbReference>
<dbReference type="PANTHER" id="PTHR46517:SF1">
    <property type="entry name" value="FRUCTOSE-2,6-BISPHOSPHATASE TIGAR"/>
    <property type="match status" value="1"/>
</dbReference>
<dbReference type="GO" id="GO:0043456">
    <property type="term" value="P:regulation of pentose-phosphate shunt"/>
    <property type="evidence" value="ECO:0007669"/>
    <property type="project" value="TreeGrafter"/>
</dbReference>
<evidence type="ECO:0000256" key="4">
    <source>
        <dbReference type="PIRSR" id="PIRSR613078-3"/>
    </source>
</evidence>
<dbReference type="EMBL" id="CP147247">
    <property type="protein sequence ID" value="WYJ92381.1"/>
    <property type="molecule type" value="Genomic_DNA"/>
</dbReference>
<keyword evidence="1" id="KW-0378">Hydrolase</keyword>
<evidence type="ECO:0000313" key="8">
    <source>
        <dbReference type="Proteomes" id="UP000195141"/>
    </source>
</evidence>
<keyword evidence="5" id="KW-0732">Signal</keyword>
<name>A0A242K6W8_9ENTE</name>
<dbReference type="PROSITE" id="PS51257">
    <property type="entry name" value="PROKAR_LIPOPROTEIN"/>
    <property type="match status" value="1"/>
</dbReference>
<dbReference type="InterPro" id="IPR013078">
    <property type="entry name" value="His_Pase_superF_clade-1"/>
</dbReference>
<feature type="binding site" evidence="3">
    <location>
        <position position="97"/>
    </location>
    <ligand>
        <name>substrate</name>
    </ligand>
</feature>
<evidence type="ECO:0000313" key="6">
    <source>
        <dbReference type="EMBL" id="OTP16061.1"/>
    </source>
</evidence>
<organism evidence="6">
    <name type="scientific">Candidatus Enterococcus clewellii</name>
    <dbReference type="NCBI Taxonomy" id="1834193"/>
    <lineage>
        <taxon>Bacteria</taxon>
        <taxon>Bacillati</taxon>
        <taxon>Bacillota</taxon>
        <taxon>Bacilli</taxon>
        <taxon>Lactobacillales</taxon>
        <taxon>Enterococcaceae</taxon>
        <taxon>Enterococcus</taxon>
    </lineage>
</organism>
<feature type="site" description="Transition state stabilizer" evidence="4">
    <location>
        <position position="216"/>
    </location>
</feature>
<dbReference type="SMART" id="SM00855">
    <property type="entry name" value="PGAM"/>
    <property type="match status" value="1"/>
</dbReference>